<evidence type="ECO:0000256" key="2">
    <source>
        <dbReference type="ARBA" id="ARBA00022908"/>
    </source>
</evidence>
<accession>A0AAJ5VS62</accession>
<dbReference type="SUPFAM" id="SSF56349">
    <property type="entry name" value="DNA breaking-rejoining enzymes"/>
    <property type="match status" value="1"/>
</dbReference>
<sequence>MSVRKRTWLTKGVLHQGWQADYTDASGNRHRKQFKLKKDAEAFEKRAVTEVTDGTHIAESDGITVQEAGAHWIKAKIRSGREQATIAQYQQHLSLHIIPAIGHLKLHALTPVTLSGFEDFLIEGKRSPAMVKKIMVSLGSILANAQKRGNANRNVVRDMRGLGNGSDARAEKRAKARLRVGVDIPTPSEIRGILGALRDHWRPLFMTAIFTGLRASELRGLAWENVDLNRARIHVRQRADRYNSIGRPKSEAGERYVPIPRQLANVLSEWRLICPGKKSGNYSASGEPARVLDLVFPNGLGNVESLGNIINRGFGPTQVRAGIVVDTGKVDQDGIPIPGAKYSGMHALRHFHASWLINPAKSGGLGLSPKEVQERLGHSSIVITMNTYSHLFERLDDGNEMSEAAEALLQ</sequence>
<evidence type="ECO:0000313" key="8">
    <source>
        <dbReference type="EMBL" id="WEK03267.1"/>
    </source>
</evidence>
<dbReference type="InterPro" id="IPR002104">
    <property type="entry name" value="Integrase_catalytic"/>
</dbReference>
<evidence type="ECO:0000256" key="1">
    <source>
        <dbReference type="ARBA" id="ARBA00008857"/>
    </source>
</evidence>
<evidence type="ECO:0000313" key="9">
    <source>
        <dbReference type="Proteomes" id="UP001217476"/>
    </source>
</evidence>
<dbReference type="Pfam" id="PF00589">
    <property type="entry name" value="Phage_integrase"/>
    <property type="match status" value="1"/>
</dbReference>
<dbReference type="PROSITE" id="PS51898">
    <property type="entry name" value="TYR_RECOMBINASE"/>
    <property type="match status" value="1"/>
</dbReference>
<feature type="domain" description="Core-binding (CB)" evidence="7">
    <location>
        <begin position="63"/>
        <end position="146"/>
    </location>
</feature>
<keyword evidence="2" id="KW-0229">DNA integration</keyword>
<gene>
    <name evidence="8" type="ORF">P0Y65_13810</name>
</gene>
<evidence type="ECO:0000256" key="5">
    <source>
        <dbReference type="PROSITE-ProRule" id="PRU01248"/>
    </source>
</evidence>
<dbReference type="PROSITE" id="PS51900">
    <property type="entry name" value="CB"/>
    <property type="match status" value="1"/>
</dbReference>
<name>A0AAJ5VS62_9HYPH</name>
<keyword evidence="3 5" id="KW-0238">DNA-binding</keyword>
<dbReference type="PANTHER" id="PTHR30349">
    <property type="entry name" value="PHAGE INTEGRASE-RELATED"/>
    <property type="match status" value="1"/>
</dbReference>
<comment type="similarity">
    <text evidence="1">Belongs to the 'phage' integrase family.</text>
</comment>
<evidence type="ECO:0000259" key="7">
    <source>
        <dbReference type="PROSITE" id="PS51900"/>
    </source>
</evidence>
<dbReference type="EMBL" id="CP119312">
    <property type="protein sequence ID" value="WEK03267.1"/>
    <property type="molecule type" value="Genomic_DNA"/>
</dbReference>
<protein>
    <submittedName>
        <fullName evidence="8">Tyrosine-type recombinase/integrase</fullName>
    </submittedName>
</protein>
<feature type="domain" description="Tyr recombinase" evidence="6">
    <location>
        <begin position="180"/>
        <end position="406"/>
    </location>
</feature>
<dbReference type="InterPro" id="IPR010998">
    <property type="entry name" value="Integrase_recombinase_N"/>
</dbReference>
<dbReference type="InterPro" id="IPR011010">
    <property type="entry name" value="DNA_brk_join_enz"/>
</dbReference>
<evidence type="ECO:0000259" key="6">
    <source>
        <dbReference type="PROSITE" id="PS51898"/>
    </source>
</evidence>
<dbReference type="AlphaFoldDB" id="A0AAJ5VS62"/>
<dbReference type="InterPro" id="IPR050090">
    <property type="entry name" value="Tyrosine_recombinase_XerCD"/>
</dbReference>
<keyword evidence="4" id="KW-0233">DNA recombination</keyword>
<dbReference type="Gene3D" id="1.10.443.10">
    <property type="entry name" value="Intergrase catalytic core"/>
    <property type="match status" value="1"/>
</dbReference>
<dbReference type="Gene3D" id="1.10.150.130">
    <property type="match status" value="1"/>
</dbReference>
<organism evidence="8 9">
    <name type="scientific">Candidatus Devosia phytovorans</name>
    <dbReference type="NCBI Taxonomy" id="3121372"/>
    <lineage>
        <taxon>Bacteria</taxon>
        <taxon>Pseudomonadati</taxon>
        <taxon>Pseudomonadota</taxon>
        <taxon>Alphaproteobacteria</taxon>
        <taxon>Hyphomicrobiales</taxon>
        <taxon>Devosiaceae</taxon>
        <taxon>Devosia</taxon>
    </lineage>
</organism>
<dbReference type="Proteomes" id="UP001217476">
    <property type="component" value="Chromosome"/>
</dbReference>
<dbReference type="GO" id="GO:0015074">
    <property type="term" value="P:DNA integration"/>
    <property type="evidence" value="ECO:0007669"/>
    <property type="project" value="UniProtKB-KW"/>
</dbReference>
<dbReference type="InterPro" id="IPR044068">
    <property type="entry name" value="CB"/>
</dbReference>
<evidence type="ECO:0000256" key="4">
    <source>
        <dbReference type="ARBA" id="ARBA00023172"/>
    </source>
</evidence>
<reference evidence="8" key="1">
    <citation type="submission" date="2023-03" db="EMBL/GenBank/DDBJ databases">
        <title>Andean soil-derived lignocellulolytic bacterial consortium as a source of novel taxa and putative plastic-active enzymes.</title>
        <authorList>
            <person name="Diaz-Garcia L."/>
            <person name="Chuvochina M."/>
            <person name="Feuerriegel G."/>
            <person name="Bunk B."/>
            <person name="Sproer C."/>
            <person name="Streit W.R."/>
            <person name="Rodriguez L.M."/>
            <person name="Overmann J."/>
            <person name="Jimenez D.J."/>
        </authorList>
    </citation>
    <scope>NUCLEOTIDE SEQUENCE</scope>
    <source>
        <strain evidence="8">MAG 4196</strain>
    </source>
</reference>
<dbReference type="PANTHER" id="PTHR30349:SF64">
    <property type="entry name" value="PROPHAGE INTEGRASE INTD-RELATED"/>
    <property type="match status" value="1"/>
</dbReference>
<dbReference type="CDD" id="cd01189">
    <property type="entry name" value="INT_ICEBs1_C_like"/>
    <property type="match status" value="1"/>
</dbReference>
<evidence type="ECO:0000256" key="3">
    <source>
        <dbReference type="ARBA" id="ARBA00023125"/>
    </source>
</evidence>
<dbReference type="InterPro" id="IPR013762">
    <property type="entry name" value="Integrase-like_cat_sf"/>
</dbReference>
<proteinExistence type="inferred from homology"/>
<dbReference type="GO" id="GO:0006310">
    <property type="term" value="P:DNA recombination"/>
    <property type="evidence" value="ECO:0007669"/>
    <property type="project" value="UniProtKB-KW"/>
</dbReference>
<dbReference type="GO" id="GO:0003677">
    <property type="term" value="F:DNA binding"/>
    <property type="evidence" value="ECO:0007669"/>
    <property type="project" value="UniProtKB-UniRule"/>
</dbReference>